<feature type="compositionally biased region" description="Pro residues" evidence="1">
    <location>
        <begin position="59"/>
        <end position="81"/>
    </location>
</feature>
<comment type="caution">
    <text evidence="2">The sequence shown here is derived from an EMBL/GenBank/DDBJ whole genome shotgun (WGS) entry which is preliminary data.</text>
</comment>
<gene>
    <name evidence="2" type="ORF">D8Y23_01310</name>
</gene>
<dbReference type="AlphaFoldDB" id="A0A443JQR2"/>
<name>A0A443JQR2_9MICO</name>
<proteinExistence type="predicted"/>
<sequence length="300" mass="29655">MFYPFLGATGIGGADVSACPAAAPPTAAPIFGPVVAAALTTCAPTTAAAAGPAAAAPAPAAPPEAAAPPPEAAAPPPAPAAPPAAPLAAGAVLGAGGVPPRAPLCPPRTDFAAFGGALTGSGTGRLSADFASCSLDIAWYMSKPTNEMNLYVRYGANAAMNISTTPEIGSLIEARSRSMGALICPMATRNTTTMTSFEKMSATTNAAQRPNQPFAASQVNPASAMGAKTMATSSSALRMSSVNHTMPAPAMPSPARKIVMIAPTPGEAMLIVVSPAASRAMRSPMPSIVLPVACTMPMVS</sequence>
<dbReference type="EMBL" id="RBZY01000003">
    <property type="protein sequence ID" value="RWR22851.1"/>
    <property type="molecule type" value="Genomic_DNA"/>
</dbReference>
<feature type="region of interest" description="Disordered" evidence="1">
    <location>
        <begin position="55"/>
        <end position="81"/>
    </location>
</feature>
<evidence type="ECO:0000256" key="1">
    <source>
        <dbReference type="SAM" id="MobiDB-lite"/>
    </source>
</evidence>
<protein>
    <submittedName>
        <fullName evidence="2">Uncharacterized protein</fullName>
    </submittedName>
</protein>
<organism evidence="2 3">
    <name type="scientific">Microbacterium enclense</name>
    <dbReference type="NCBI Taxonomy" id="993073"/>
    <lineage>
        <taxon>Bacteria</taxon>
        <taxon>Bacillati</taxon>
        <taxon>Actinomycetota</taxon>
        <taxon>Actinomycetes</taxon>
        <taxon>Micrococcales</taxon>
        <taxon>Microbacteriaceae</taxon>
        <taxon>Microbacterium</taxon>
    </lineage>
</organism>
<dbReference type="Proteomes" id="UP000285970">
    <property type="component" value="Unassembled WGS sequence"/>
</dbReference>
<accession>A0A443JQR2</accession>
<reference evidence="2 3" key="1">
    <citation type="journal article" date="2018" name="Front. Microbiol.">
        <title>Novel Insights Into Bacterial Dimethylsulfoniopropionate Catabolism in the East China Sea.</title>
        <authorList>
            <person name="Liu J."/>
            <person name="Liu J."/>
            <person name="Zhang S.H."/>
            <person name="Liang J."/>
            <person name="Lin H."/>
            <person name="Song D."/>
            <person name="Yang G.P."/>
            <person name="Todd J.D."/>
            <person name="Zhang X.H."/>
        </authorList>
    </citation>
    <scope>NUCLEOTIDE SEQUENCE [LARGE SCALE GENOMIC DNA]</scope>
    <source>
        <strain evidence="2 3">ZYFD042</strain>
    </source>
</reference>
<evidence type="ECO:0000313" key="2">
    <source>
        <dbReference type="EMBL" id="RWR22851.1"/>
    </source>
</evidence>
<evidence type="ECO:0000313" key="3">
    <source>
        <dbReference type="Proteomes" id="UP000285970"/>
    </source>
</evidence>